<dbReference type="Pfam" id="PF05707">
    <property type="entry name" value="Zot"/>
    <property type="match status" value="1"/>
</dbReference>
<reference evidence="2 3" key="1">
    <citation type="submission" date="2024-06" db="EMBL/GenBank/DDBJ databases">
        <authorList>
            <person name="Steensen K."/>
            <person name="Seneca J."/>
            <person name="Bartlau N."/>
            <person name="Yu A.X."/>
            <person name="Polz M.F."/>
        </authorList>
    </citation>
    <scope>NUCLEOTIDE SEQUENCE [LARGE SCALE GENOMIC DNA]</scope>
    <source>
        <strain evidence="2 3">1F146</strain>
    </source>
</reference>
<keyword evidence="3" id="KW-1185">Reference proteome</keyword>
<sequence>MMTLVTGTPGAGKTLNTIKSVYEEIQKKPFFEKKADDGIVEQYKRQVYCCNVNGIDTDKTGFKILEDPKKWHELPAGSILIIDEASDFYPTSKKFGEELEDDIARLRVHRHYGIDIYYITQQPGLINNKYKNTLRFTQALST</sequence>
<dbReference type="InterPro" id="IPR027417">
    <property type="entry name" value="P-loop_NTPase"/>
</dbReference>
<accession>A0ABV4MMQ1</accession>
<dbReference type="Gene3D" id="3.40.50.300">
    <property type="entry name" value="P-loop containing nucleotide triphosphate hydrolases"/>
    <property type="match status" value="1"/>
</dbReference>
<dbReference type="EMBL" id="JBGOOS010000036">
    <property type="protein sequence ID" value="MEZ8210857.1"/>
    <property type="molecule type" value="Genomic_DNA"/>
</dbReference>
<dbReference type="SUPFAM" id="SSF52540">
    <property type="entry name" value="P-loop containing nucleoside triphosphate hydrolases"/>
    <property type="match status" value="1"/>
</dbReference>
<feature type="domain" description="Zona occludens toxin N-terminal" evidence="1">
    <location>
        <begin position="1"/>
        <end position="134"/>
    </location>
</feature>
<evidence type="ECO:0000313" key="2">
    <source>
        <dbReference type="EMBL" id="MEZ8210857.1"/>
    </source>
</evidence>
<evidence type="ECO:0000313" key="3">
    <source>
        <dbReference type="Proteomes" id="UP001569151"/>
    </source>
</evidence>
<evidence type="ECO:0000259" key="1">
    <source>
        <dbReference type="Pfam" id="PF05707"/>
    </source>
</evidence>
<protein>
    <submittedName>
        <fullName evidence="2">Zonular occludens toxin domain-containing protein</fullName>
    </submittedName>
</protein>
<dbReference type="InterPro" id="IPR008900">
    <property type="entry name" value="Zot_N"/>
</dbReference>
<organism evidence="2 3">
    <name type="scientific">Vibrio bivalvicida</name>
    <dbReference type="NCBI Taxonomy" id="1276888"/>
    <lineage>
        <taxon>Bacteria</taxon>
        <taxon>Pseudomonadati</taxon>
        <taxon>Pseudomonadota</taxon>
        <taxon>Gammaproteobacteria</taxon>
        <taxon>Vibrionales</taxon>
        <taxon>Vibrionaceae</taxon>
        <taxon>Vibrio</taxon>
        <taxon>Vibrio oreintalis group</taxon>
    </lineage>
</organism>
<gene>
    <name evidence="2" type="ORF">ACED39_18995</name>
</gene>
<comment type="caution">
    <text evidence="2">The sequence shown here is derived from an EMBL/GenBank/DDBJ whole genome shotgun (WGS) entry which is preliminary data.</text>
</comment>
<proteinExistence type="predicted"/>
<dbReference type="Proteomes" id="UP001569151">
    <property type="component" value="Unassembled WGS sequence"/>
</dbReference>
<dbReference type="RefSeq" id="WP_371720064.1">
    <property type="nucleotide sequence ID" value="NZ_JBGOOF010000039.1"/>
</dbReference>
<name>A0ABV4MMQ1_9VIBR</name>